<sequence length="340" mass="38578">MTSFILVSLPRLDLTDVFRALFQAVQGVVRERWHYYVPNCHVPGPQPIIPREWGQEWSSCNGAKQSPVLLLPHKSIGVAVPPLRFKHFSTPLANPVVYNTGRTLRVRASMPKPIVTGGLLAEEYVFDQAEFHWGRDDHSGSEHIVDALSYAVEVQMTFRLRTPSARVDCKECPPAYVGLATQLKTVRQRNPLLRTLVSSLSSVTYALERTDLPLPLRLIAFLPNDTRNYYMYEGSRTVPPCTENVLWIVFREPTFIGREQVKMLRQLYAFPEVFSCNRHLVANLRPLQEIGPHEDALQNVQFCPFEVAAELHHDLGVHPVILQEHNLAPKMTSLNNVALS</sequence>
<evidence type="ECO:0000313" key="2">
    <source>
        <dbReference type="Proteomes" id="UP000821865"/>
    </source>
</evidence>
<name>A0ACB8D6I0_DERSI</name>
<protein>
    <submittedName>
        <fullName evidence="1">Uncharacterized protein</fullName>
    </submittedName>
</protein>
<accession>A0ACB8D6I0</accession>
<organism evidence="1 2">
    <name type="scientific">Dermacentor silvarum</name>
    <name type="common">Tick</name>
    <dbReference type="NCBI Taxonomy" id="543639"/>
    <lineage>
        <taxon>Eukaryota</taxon>
        <taxon>Metazoa</taxon>
        <taxon>Ecdysozoa</taxon>
        <taxon>Arthropoda</taxon>
        <taxon>Chelicerata</taxon>
        <taxon>Arachnida</taxon>
        <taxon>Acari</taxon>
        <taxon>Parasitiformes</taxon>
        <taxon>Ixodida</taxon>
        <taxon>Ixodoidea</taxon>
        <taxon>Ixodidae</taxon>
        <taxon>Rhipicephalinae</taxon>
        <taxon>Dermacentor</taxon>
    </lineage>
</organism>
<dbReference type="Proteomes" id="UP000821865">
    <property type="component" value="Chromosome 3"/>
</dbReference>
<keyword evidence="2" id="KW-1185">Reference proteome</keyword>
<comment type="caution">
    <text evidence="1">The sequence shown here is derived from an EMBL/GenBank/DDBJ whole genome shotgun (WGS) entry which is preliminary data.</text>
</comment>
<evidence type="ECO:0000313" key="1">
    <source>
        <dbReference type="EMBL" id="KAH7959956.1"/>
    </source>
</evidence>
<gene>
    <name evidence="1" type="ORF">HPB49_015507</name>
</gene>
<reference evidence="1" key="1">
    <citation type="submission" date="2020-05" db="EMBL/GenBank/DDBJ databases">
        <title>Large-scale comparative analyses of tick genomes elucidate their genetic diversity and vector capacities.</title>
        <authorList>
            <person name="Jia N."/>
            <person name="Wang J."/>
            <person name="Shi W."/>
            <person name="Du L."/>
            <person name="Sun Y."/>
            <person name="Zhan W."/>
            <person name="Jiang J."/>
            <person name="Wang Q."/>
            <person name="Zhang B."/>
            <person name="Ji P."/>
            <person name="Sakyi L.B."/>
            <person name="Cui X."/>
            <person name="Yuan T."/>
            <person name="Jiang B."/>
            <person name="Yang W."/>
            <person name="Lam T.T.-Y."/>
            <person name="Chang Q."/>
            <person name="Ding S."/>
            <person name="Wang X."/>
            <person name="Zhu J."/>
            <person name="Ruan X."/>
            <person name="Zhao L."/>
            <person name="Wei J."/>
            <person name="Que T."/>
            <person name="Du C."/>
            <person name="Cheng J."/>
            <person name="Dai P."/>
            <person name="Han X."/>
            <person name="Huang E."/>
            <person name="Gao Y."/>
            <person name="Liu J."/>
            <person name="Shao H."/>
            <person name="Ye R."/>
            <person name="Li L."/>
            <person name="Wei W."/>
            <person name="Wang X."/>
            <person name="Wang C."/>
            <person name="Yang T."/>
            <person name="Huo Q."/>
            <person name="Li W."/>
            <person name="Guo W."/>
            <person name="Chen H."/>
            <person name="Zhou L."/>
            <person name="Ni X."/>
            <person name="Tian J."/>
            <person name="Zhou Y."/>
            <person name="Sheng Y."/>
            <person name="Liu T."/>
            <person name="Pan Y."/>
            <person name="Xia L."/>
            <person name="Li J."/>
            <person name="Zhao F."/>
            <person name="Cao W."/>
        </authorList>
    </citation>
    <scope>NUCLEOTIDE SEQUENCE</scope>
    <source>
        <strain evidence="1">Dsil-2018</strain>
    </source>
</reference>
<dbReference type="EMBL" id="CM023472">
    <property type="protein sequence ID" value="KAH7959956.1"/>
    <property type="molecule type" value="Genomic_DNA"/>
</dbReference>
<proteinExistence type="predicted"/>